<reference evidence="1 2" key="2">
    <citation type="submission" date="2015-01" db="EMBL/GenBank/DDBJ databases">
        <authorList>
            <consortium name="NBRP consortium"/>
            <person name="Sawabe T."/>
            <person name="Meirelles P."/>
            <person name="Feng G."/>
            <person name="Sayaka M."/>
            <person name="Hattori M."/>
            <person name="Ohkuma M."/>
        </authorList>
    </citation>
    <scope>NUCLEOTIDE SEQUENCE [LARGE SCALE GENOMIC DNA]</scope>
    <source>
        <strain evidence="2">JCM 19241</strain>
    </source>
</reference>
<proteinExistence type="predicted"/>
<gene>
    <name evidence="1" type="ORF">JCM19241_3585</name>
</gene>
<evidence type="ECO:0000313" key="2">
    <source>
        <dbReference type="Proteomes" id="UP000031666"/>
    </source>
</evidence>
<dbReference type="EMBL" id="BBSC01000004">
    <property type="protein sequence ID" value="GAM75673.1"/>
    <property type="molecule type" value="Genomic_DNA"/>
</dbReference>
<dbReference type="STRING" id="1481914.JCM19241_3585"/>
<sequence length="105" mass="11938">MRDYPIIPCNLCGSQPNLQRQNIKQMLNGWDKQFPGRIETMFRAMQNVVPSHLADFELFDFKSVDKDSGVINGGDIGFDKEEMPEVSTSEAVEFDPKLQLDVTNI</sequence>
<evidence type="ECO:0000313" key="1">
    <source>
        <dbReference type="EMBL" id="GAM75673.1"/>
    </source>
</evidence>
<dbReference type="AlphaFoldDB" id="A0A0B8QKN4"/>
<name>A0A0B8QKN4_9VIBR</name>
<comment type="caution">
    <text evidence="1">The sequence shown here is derived from an EMBL/GenBank/DDBJ whole genome shotgun (WGS) entry which is preliminary data.</text>
</comment>
<protein>
    <submittedName>
        <fullName evidence="1">tRNA(Cytosine32)-2-thiocytidine synthetase</fullName>
    </submittedName>
</protein>
<dbReference type="Proteomes" id="UP000031666">
    <property type="component" value="Unassembled WGS sequence"/>
</dbReference>
<accession>A0A0B8QKN4</accession>
<organism evidence="1 2">
    <name type="scientific">Vibrio ishigakensis</name>
    <dbReference type="NCBI Taxonomy" id="1481914"/>
    <lineage>
        <taxon>Bacteria</taxon>
        <taxon>Pseudomonadati</taxon>
        <taxon>Pseudomonadota</taxon>
        <taxon>Gammaproteobacteria</taxon>
        <taxon>Vibrionales</taxon>
        <taxon>Vibrionaceae</taxon>
        <taxon>Vibrio</taxon>
    </lineage>
</organism>
<reference evidence="1 2" key="1">
    <citation type="submission" date="2015-01" db="EMBL/GenBank/DDBJ databases">
        <title>Vibrio sp. C94 JCM 19241 whole genome shotgun sequence.</title>
        <authorList>
            <person name="Sawabe T."/>
            <person name="Meirelles P."/>
            <person name="Feng G."/>
            <person name="Sayaka M."/>
            <person name="Hattori M."/>
            <person name="Ohkuma M."/>
        </authorList>
    </citation>
    <scope>NUCLEOTIDE SEQUENCE [LARGE SCALE GENOMIC DNA]</scope>
    <source>
        <strain evidence="2">JCM 19241</strain>
    </source>
</reference>